<evidence type="ECO:0000313" key="2">
    <source>
        <dbReference type="Proteomes" id="UP000399805"/>
    </source>
</evidence>
<sequence length="205" mass="20926">MRPRLGKDRVLAVLAAVVVLGLLAFIGRGKVSLDTNELLGTACAIPTRITAVPGPAPDGGVVRVAEQGPGAAELENTSTLAAYRIPVMSGARTVEVPLLLPGERIGVALDRPEPGPATWLPPESLGGFTPVTATIVPGGVRYHSANCRALTSHGAAVLHRDANGRLTGGEQLRAASVSCAVGEKELPVVVAAGSEVYPYCALGAE</sequence>
<reference evidence="1 2" key="1">
    <citation type="submission" date="2019-09" db="EMBL/GenBank/DDBJ databases">
        <authorList>
            <person name="Leyn A S."/>
        </authorList>
    </citation>
    <scope>NUCLEOTIDE SEQUENCE [LARGE SCALE GENOMIC DNA]</scope>
    <source>
        <strain evidence="1">AA231_1</strain>
    </source>
</reference>
<gene>
    <name evidence="1" type="ORF">AA23TX_02327</name>
</gene>
<protein>
    <submittedName>
        <fullName evidence="1">Uncharacterized protein</fullName>
    </submittedName>
</protein>
<dbReference type="AlphaFoldDB" id="A0A6I8LP60"/>
<evidence type="ECO:0000313" key="1">
    <source>
        <dbReference type="EMBL" id="VVJ17306.1"/>
    </source>
</evidence>
<dbReference type="Proteomes" id="UP000399805">
    <property type="component" value="Unassembled WGS sequence"/>
</dbReference>
<name>A0A6I8LP60_9PSEU</name>
<keyword evidence="2" id="KW-1185">Reference proteome</keyword>
<dbReference type="EMBL" id="CABVGP010000001">
    <property type="protein sequence ID" value="VVJ17306.1"/>
    <property type="molecule type" value="Genomic_DNA"/>
</dbReference>
<organism evidence="1 2">
    <name type="scientific">Amycolatopsis camponoti</name>
    <dbReference type="NCBI Taxonomy" id="2606593"/>
    <lineage>
        <taxon>Bacteria</taxon>
        <taxon>Bacillati</taxon>
        <taxon>Actinomycetota</taxon>
        <taxon>Actinomycetes</taxon>
        <taxon>Pseudonocardiales</taxon>
        <taxon>Pseudonocardiaceae</taxon>
        <taxon>Amycolatopsis</taxon>
    </lineage>
</organism>
<dbReference type="RefSeq" id="WP_230862428.1">
    <property type="nucleotide sequence ID" value="NZ_CABVGP010000001.1"/>
</dbReference>
<proteinExistence type="predicted"/>
<accession>A0A6I8LP60</accession>